<dbReference type="InterPro" id="IPR003103">
    <property type="entry name" value="BAG_domain"/>
</dbReference>
<feature type="compositionally biased region" description="Pro residues" evidence="1">
    <location>
        <begin position="246"/>
        <end position="273"/>
    </location>
</feature>
<keyword evidence="4" id="KW-1185">Reference proteome</keyword>
<dbReference type="OrthoDB" id="417450at2759"/>
<feature type="domain" description="Ubiquitin-like" evidence="2">
    <location>
        <begin position="37"/>
        <end position="90"/>
    </location>
</feature>
<dbReference type="SUPFAM" id="SSF54236">
    <property type="entry name" value="Ubiquitin-like"/>
    <property type="match status" value="1"/>
</dbReference>
<name>A0A4P9ZWL1_9FUNG</name>
<dbReference type="Gene3D" id="1.20.58.120">
    <property type="entry name" value="BAG domain"/>
    <property type="match status" value="1"/>
</dbReference>
<reference evidence="4" key="1">
    <citation type="journal article" date="2018" name="Nat. Microbiol.">
        <title>Leveraging single-cell genomics to expand the fungal tree of life.</title>
        <authorList>
            <person name="Ahrendt S.R."/>
            <person name="Quandt C.A."/>
            <person name="Ciobanu D."/>
            <person name="Clum A."/>
            <person name="Salamov A."/>
            <person name="Andreopoulos B."/>
            <person name="Cheng J.F."/>
            <person name="Woyke T."/>
            <person name="Pelin A."/>
            <person name="Henrissat B."/>
            <person name="Reynolds N.K."/>
            <person name="Benny G.L."/>
            <person name="Smith M.E."/>
            <person name="James T.Y."/>
            <person name="Grigoriev I.V."/>
        </authorList>
    </citation>
    <scope>NUCLEOTIDE SEQUENCE [LARGE SCALE GENOMIC DNA]</scope>
    <source>
        <strain evidence="4">RSA 468</strain>
    </source>
</reference>
<dbReference type="Pfam" id="PF02179">
    <property type="entry name" value="BAG"/>
    <property type="match status" value="1"/>
</dbReference>
<protein>
    <recommendedName>
        <fullName evidence="2">Ubiquitin-like domain-containing protein</fullName>
    </recommendedName>
</protein>
<dbReference type="SUPFAM" id="SSF63491">
    <property type="entry name" value="BAG domain"/>
    <property type="match status" value="1"/>
</dbReference>
<organism evidence="3 4">
    <name type="scientific">Dimargaris cristalligena</name>
    <dbReference type="NCBI Taxonomy" id="215637"/>
    <lineage>
        <taxon>Eukaryota</taxon>
        <taxon>Fungi</taxon>
        <taxon>Fungi incertae sedis</taxon>
        <taxon>Zoopagomycota</taxon>
        <taxon>Kickxellomycotina</taxon>
        <taxon>Dimargaritomycetes</taxon>
        <taxon>Dimargaritales</taxon>
        <taxon>Dimargaritaceae</taxon>
        <taxon>Dimargaris</taxon>
    </lineage>
</organism>
<dbReference type="CDD" id="cd17039">
    <property type="entry name" value="Ubl_ubiquitin_like"/>
    <property type="match status" value="1"/>
</dbReference>
<dbReference type="STRING" id="215637.A0A4P9ZWL1"/>
<feature type="region of interest" description="Disordered" evidence="1">
    <location>
        <begin position="103"/>
        <end position="138"/>
    </location>
</feature>
<evidence type="ECO:0000256" key="1">
    <source>
        <dbReference type="SAM" id="MobiDB-lite"/>
    </source>
</evidence>
<evidence type="ECO:0000313" key="3">
    <source>
        <dbReference type="EMBL" id="RKP38034.1"/>
    </source>
</evidence>
<proteinExistence type="predicted"/>
<accession>A0A4P9ZWL1</accession>
<sequence length="457" mass="50886">MKRRSRVSPRNGKVMTLYVVWNDCKFQFYKTDHELATTSLGAFKVQCSELTDVPANEMTFVFCGGILKDDKSPLSAYSIKPGATLMLIGKAAKTQPASTVIQVPVTQEGSLSPQSESPSESGEPALKPNMSYNPRPMHMPDPEGAYDENGYYGPMDVPVDVFAQPGTYINPPMPMPMPQPELYNPLAGFNRPFPMSQSNDPFSNPLGAAFTHPRPANTNPFRNDPFYHPTSNPPIPQHHRPGGGRPTPPAVPTPPQMAPHYPPPQTPYPPPSETRPMNSAAQGPIPVQTPPRPAPTFQNDPVAQPPPPPQPSQPTPPRNPIDELLHSNNPQEQTIINSIKAIYDEGVRLFPKEVEQYIVSVEDYITQFILNFNINLTTPDPRVIQIRDQERKRLTDTQRRLEELIVRQILKLDAFDLDPSFTTARALRKAVVVYLDNLANRTENITKRLVEAEARTA</sequence>
<dbReference type="PRINTS" id="PR01217">
    <property type="entry name" value="PRICHEXTENSN"/>
</dbReference>
<dbReference type="Gene3D" id="3.10.20.90">
    <property type="entry name" value="Phosphatidylinositol 3-kinase Catalytic Subunit, Chain A, domain 1"/>
    <property type="match status" value="1"/>
</dbReference>
<evidence type="ECO:0000313" key="4">
    <source>
        <dbReference type="Proteomes" id="UP000268162"/>
    </source>
</evidence>
<dbReference type="InterPro" id="IPR036533">
    <property type="entry name" value="BAG_dom_sf"/>
</dbReference>
<dbReference type="InterPro" id="IPR029071">
    <property type="entry name" value="Ubiquitin-like_domsf"/>
</dbReference>
<dbReference type="EMBL" id="ML002413">
    <property type="protein sequence ID" value="RKP38034.1"/>
    <property type="molecule type" value="Genomic_DNA"/>
</dbReference>
<gene>
    <name evidence="3" type="ORF">BJ085DRAFT_39975</name>
</gene>
<dbReference type="InterPro" id="IPR000626">
    <property type="entry name" value="Ubiquitin-like_dom"/>
</dbReference>
<feature type="compositionally biased region" description="Low complexity" evidence="1">
    <location>
        <begin position="107"/>
        <end position="124"/>
    </location>
</feature>
<feature type="compositionally biased region" description="Pro residues" evidence="1">
    <location>
        <begin position="303"/>
        <end position="319"/>
    </location>
</feature>
<dbReference type="AlphaFoldDB" id="A0A4P9ZWL1"/>
<dbReference type="Proteomes" id="UP000268162">
    <property type="component" value="Unassembled WGS sequence"/>
</dbReference>
<dbReference type="Pfam" id="PF00240">
    <property type="entry name" value="ubiquitin"/>
    <property type="match status" value="1"/>
</dbReference>
<dbReference type="PROSITE" id="PS50053">
    <property type="entry name" value="UBIQUITIN_2"/>
    <property type="match status" value="1"/>
</dbReference>
<feature type="region of interest" description="Disordered" evidence="1">
    <location>
        <begin position="206"/>
        <end position="325"/>
    </location>
</feature>
<evidence type="ECO:0000259" key="2">
    <source>
        <dbReference type="PROSITE" id="PS50053"/>
    </source>
</evidence>
<dbReference type="GO" id="GO:0051087">
    <property type="term" value="F:protein-folding chaperone binding"/>
    <property type="evidence" value="ECO:0007669"/>
    <property type="project" value="InterPro"/>
</dbReference>